<protein>
    <recommendedName>
        <fullName evidence="5">Flagellar hook-basal body complex protein FliE</fullName>
    </recommendedName>
</protein>
<dbReference type="GO" id="GO:0071973">
    <property type="term" value="P:bacterial-type flagellum-dependent cell motility"/>
    <property type="evidence" value="ECO:0007669"/>
    <property type="project" value="InterPro"/>
</dbReference>
<feature type="region of interest" description="Disordered" evidence="3">
    <location>
        <begin position="1"/>
        <end position="30"/>
    </location>
</feature>
<accession>X0T104</accession>
<dbReference type="AlphaFoldDB" id="X0T104"/>
<dbReference type="Pfam" id="PF02049">
    <property type="entry name" value="FliE"/>
    <property type="match status" value="1"/>
</dbReference>
<evidence type="ECO:0000256" key="1">
    <source>
        <dbReference type="ARBA" id="ARBA00004117"/>
    </source>
</evidence>
<sequence>MTVNFNPSINPVSSNLSVTKTQASKPPEAKTDFKKALAQGLNNVNELHNKADASIVDLLTGKNQDINSVVASVAKADMSFKLLVGVRDKLVEAYKETMKMQI</sequence>
<dbReference type="HAMAP" id="MF_00724">
    <property type="entry name" value="FliE"/>
    <property type="match status" value="1"/>
</dbReference>
<keyword evidence="2" id="KW-0975">Bacterial flagellum</keyword>
<evidence type="ECO:0008006" key="5">
    <source>
        <dbReference type="Google" id="ProtNLM"/>
    </source>
</evidence>
<feature type="compositionally biased region" description="Polar residues" evidence="3">
    <location>
        <begin position="1"/>
        <end position="24"/>
    </location>
</feature>
<comment type="subcellular location">
    <subcellularLocation>
        <location evidence="1">Bacterial flagellum basal body</location>
    </subcellularLocation>
</comment>
<dbReference type="InterPro" id="IPR001624">
    <property type="entry name" value="FliE"/>
</dbReference>
<dbReference type="GO" id="GO:0003774">
    <property type="term" value="F:cytoskeletal motor activity"/>
    <property type="evidence" value="ECO:0007669"/>
    <property type="project" value="InterPro"/>
</dbReference>
<reference evidence="4" key="1">
    <citation type="journal article" date="2014" name="Front. Microbiol.">
        <title>High frequency of phylogenetically diverse reductive dehalogenase-homologous genes in deep subseafloor sedimentary metagenomes.</title>
        <authorList>
            <person name="Kawai M."/>
            <person name="Futagami T."/>
            <person name="Toyoda A."/>
            <person name="Takaki Y."/>
            <person name="Nishi S."/>
            <person name="Hori S."/>
            <person name="Arai W."/>
            <person name="Tsubouchi T."/>
            <person name="Morono Y."/>
            <person name="Uchiyama I."/>
            <person name="Ito T."/>
            <person name="Fujiyama A."/>
            <person name="Inagaki F."/>
            <person name="Takami H."/>
        </authorList>
    </citation>
    <scope>NUCLEOTIDE SEQUENCE</scope>
    <source>
        <strain evidence="4">Expedition CK06-06</strain>
    </source>
</reference>
<dbReference type="GO" id="GO:0005198">
    <property type="term" value="F:structural molecule activity"/>
    <property type="evidence" value="ECO:0007669"/>
    <property type="project" value="InterPro"/>
</dbReference>
<evidence type="ECO:0000256" key="3">
    <source>
        <dbReference type="SAM" id="MobiDB-lite"/>
    </source>
</evidence>
<name>X0T104_9ZZZZ</name>
<dbReference type="GO" id="GO:0009425">
    <property type="term" value="C:bacterial-type flagellum basal body"/>
    <property type="evidence" value="ECO:0007669"/>
    <property type="project" value="UniProtKB-SubCell"/>
</dbReference>
<evidence type="ECO:0000256" key="2">
    <source>
        <dbReference type="ARBA" id="ARBA00023143"/>
    </source>
</evidence>
<comment type="caution">
    <text evidence="4">The sequence shown here is derived from an EMBL/GenBank/DDBJ whole genome shotgun (WGS) entry which is preliminary data.</text>
</comment>
<dbReference type="PANTHER" id="PTHR34653:SF1">
    <property type="entry name" value="FLAGELLAR HOOK-BASAL BODY COMPLEX PROTEIN FLIE"/>
    <property type="match status" value="1"/>
</dbReference>
<dbReference type="NCBIfam" id="TIGR00205">
    <property type="entry name" value="fliE"/>
    <property type="match status" value="1"/>
</dbReference>
<gene>
    <name evidence="4" type="ORF">S01H1_10186</name>
</gene>
<dbReference type="PANTHER" id="PTHR34653">
    <property type="match status" value="1"/>
</dbReference>
<dbReference type="PRINTS" id="PR01006">
    <property type="entry name" value="FLGHOOKFLIE"/>
</dbReference>
<organism evidence="4">
    <name type="scientific">marine sediment metagenome</name>
    <dbReference type="NCBI Taxonomy" id="412755"/>
    <lineage>
        <taxon>unclassified sequences</taxon>
        <taxon>metagenomes</taxon>
        <taxon>ecological metagenomes</taxon>
    </lineage>
</organism>
<proteinExistence type="inferred from homology"/>
<dbReference type="EMBL" id="BARS01005203">
    <property type="protein sequence ID" value="GAF69740.1"/>
    <property type="molecule type" value="Genomic_DNA"/>
</dbReference>
<evidence type="ECO:0000313" key="4">
    <source>
        <dbReference type="EMBL" id="GAF69740.1"/>
    </source>
</evidence>